<keyword evidence="1" id="KW-1133">Transmembrane helix</keyword>
<feature type="transmembrane region" description="Helical" evidence="1">
    <location>
        <begin position="42"/>
        <end position="61"/>
    </location>
</feature>
<evidence type="ECO:0000313" key="3">
    <source>
        <dbReference type="Proteomes" id="UP000002949"/>
    </source>
</evidence>
<feature type="transmembrane region" description="Helical" evidence="1">
    <location>
        <begin position="68"/>
        <end position="91"/>
    </location>
</feature>
<name>G6YFD3_9HYPH</name>
<dbReference type="Pfam" id="PF04955">
    <property type="entry name" value="HupE_UreJ"/>
    <property type="match status" value="1"/>
</dbReference>
<dbReference type="EMBL" id="AGSN01000157">
    <property type="protein sequence ID" value="EHH09521.1"/>
    <property type="molecule type" value="Genomic_DNA"/>
</dbReference>
<feature type="transmembrane region" description="Helical" evidence="1">
    <location>
        <begin position="176"/>
        <end position="196"/>
    </location>
</feature>
<feature type="transmembrane region" description="Helical" evidence="1">
    <location>
        <begin position="147"/>
        <end position="169"/>
    </location>
</feature>
<keyword evidence="1" id="KW-0472">Membrane</keyword>
<dbReference type="RefSeq" id="WP_006204378.1">
    <property type="nucleotide sequence ID" value="NZ_AGSN01000157.1"/>
</dbReference>
<dbReference type="Proteomes" id="UP000002949">
    <property type="component" value="Unassembled WGS sequence"/>
</dbReference>
<reference evidence="2 3" key="1">
    <citation type="journal article" date="2012" name="J. Bacteriol.">
        <title>Draft Genome Sequence of Plant Growth-Promoting Rhizobium Mesorhizobium amorphae, Isolated from Zinc-Lead Mine Tailings.</title>
        <authorList>
            <person name="Hao X."/>
            <person name="Lin Y."/>
            <person name="Johnstone L."/>
            <person name="Baltrus D.A."/>
            <person name="Miller S.J."/>
            <person name="Wei G."/>
            <person name="Rensing C."/>
        </authorList>
    </citation>
    <scope>NUCLEOTIDE SEQUENCE [LARGE SCALE GENOMIC DNA]</scope>
    <source>
        <strain evidence="2 3">CCNWGS0123</strain>
    </source>
</reference>
<dbReference type="AlphaFoldDB" id="G6YFD3"/>
<protein>
    <submittedName>
        <fullName evidence="2">Hydrogenase/urease accessory protein</fullName>
    </submittedName>
</protein>
<keyword evidence="3" id="KW-1185">Reference proteome</keyword>
<dbReference type="PATRIC" id="fig|1082933.3.peg.4553"/>
<dbReference type="eggNOG" id="COG2370">
    <property type="taxonomic scope" value="Bacteria"/>
</dbReference>
<dbReference type="PIRSF" id="PIRSF016919">
    <property type="entry name" value="HupE_UreJ"/>
    <property type="match status" value="1"/>
</dbReference>
<dbReference type="STRING" id="1082933.A6B35_25480"/>
<dbReference type="InterPro" id="IPR007038">
    <property type="entry name" value="HupE_UreJ"/>
</dbReference>
<proteinExistence type="predicted"/>
<evidence type="ECO:0000256" key="1">
    <source>
        <dbReference type="SAM" id="Phobius"/>
    </source>
</evidence>
<accession>G6YFD3</accession>
<sequence length="197" mass="19495">MKTTLSMLGRLAPATTVVLVPSLAFAHSGGFHVHGLVSGLQHALAGIDHLLAMMAVGIIATRTGGKGIIVVPSCFVSAMVAGALLGIAGIGLSSLETGIALSLVVFGAMMALAQPLPLAVAASLTALFALFHGNAHGLEVPQTASGIAYAIGFVTSTVALLATGALAALPLRRWPAAIRTAGVGTSLVGAALAAQFI</sequence>
<keyword evidence="1" id="KW-0812">Transmembrane</keyword>
<gene>
    <name evidence="2" type="ORF">MEA186_23401</name>
</gene>
<organism evidence="2 3">
    <name type="scientific">Mesorhizobium amorphae CCNWGS0123</name>
    <dbReference type="NCBI Taxonomy" id="1082933"/>
    <lineage>
        <taxon>Bacteria</taxon>
        <taxon>Pseudomonadati</taxon>
        <taxon>Pseudomonadota</taxon>
        <taxon>Alphaproteobacteria</taxon>
        <taxon>Hyphomicrobiales</taxon>
        <taxon>Phyllobacteriaceae</taxon>
        <taxon>Mesorhizobium</taxon>
    </lineage>
</organism>
<evidence type="ECO:0000313" key="2">
    <source>
        <dbReference type="EMBL" id="EHH09521.1"/>
    </source>
</evidence>
<feature type="transmembrane region" description="Helical" evidence="1">
    <location>
        <begin position="118"/>
        <end position="135"/>
    </location>
</feature>